<evidence type="ECO:0000313" key="2">
    <source>
        <dbReference type="EMBL" id="CAF4171816.1"/>
    </source>
</evidence>
<evidence type="ECO:0000313" key="1">
    <source>
        <dbReference type="EMBL" id="CAF4053086.1"/>
    </source>
</evidence>
<dbReference type="EMBL" id="CAJOBI010146510">
    <property type="protein sequence ID" value="CAF4792121.1"/>
    <property type="molecule type" value="Genomic_DNA"/>
</dbReference>
<evidence type="ECO:0000313" key="4">
    <source>
        <dbReference type="Proteomes" id="UP000681967"/>
    </source>
</evidence>
<dbReference type="Proteomes" id="UP000676336">
    <property type="component" value="Unassembled WGS sequence"/>
</dbReference>
<dbReference type="EMBL" id="CAJOBH010012871">
    <property type="protein sequence ID" value="CAF4171816.1"/>
    <property type="molecule type" value="Genomic_DNA"/>
</dbReference>
<protein>
    <submittedName>
        <fullName evidence="2">Uncharacterized protein</fullName>
    </submittedName>
</protein>
<name>A0A8S2RJV8_9BILA</name>
<comment type="caution">
    <text evidence="2">The sequence shown here is derived from an EMBL/GenBank/DDBJ whole genome shotgun (WGS) entry which is preliminary data.</text>
</comment>
<dbReference type="Proteomes" id="UP000681967">
    <property type="component" value="Unassembled WGS sequence"/>
</dbReference>
<dbReference type="EMBL" id="CAJOBJ010006162">
    <property type="protein sequence ID" value="CAF4053086.1"/>
    <property type="molecule type" value="Genomic_DNA"/>
</dbReference>
<sequence length="73" mass="8781">MSISDPEKYYCDHVYIPFLEELIYNMKNKLLPEIIINEKTFELTKCLSKQLADRLPSPLQLHSELERWQNKIQ</sequence>
<dbReference type="AlphaFoldDB" id="A0A8S2RJV8"/>
<gene>
    <name evidence="2" type="ORF">BYL167_LOCUS22431</name>
    <name evidence="1" type="ORF">GIL414_LOCUS14524</name>
    <name evidence="3" type="ORF">SMN809_LOCUS46805</name>
</gene>
<dbReference type="Proteomes" id="UP000681720">
    <property type="component" value="Unassembled WGS sequence"/>
</dbReference>
<proteinExistence type="predicted"/>
<organism evidence="2 4">
    <name type="scientific">Rotaria magnacalcarata</name>
    <dbReference type="NCBI Taxonomy" id="392030"/>
    <lineage>
        <taxon>Eukaryota</taxon>
        <taxon>Metazoa</taxon>
        <taxon>Spiralia</taxon>
        <taxon>Gnathifera</taxon>
        <taxon>Rotifera</taxon>
        <taxon>Eurotatoria</taxon>
        <taxon>Bdelloidea</taxon>
        <taxon>Philodinida</taxon>
        <taxon>Philodinidae</taxon>
        <taxon>Rotaria</taxon>
    </lineage>
</organism>
<reference evidence="2" key="1">
    <citation type="submission" date="2021-02" db="EMBL/GenBank/DDBJ databases">
        <authorList>
            <person name="Nowell W R."/>
        </authorList>
    </citation>
    <scope>NUCLEOTIDE SEQUENCE</scope>
</reference>
<evidence type="ECO:0000313" key="3">
    <source>
        <dbReference type="EMBL" id="CAF4792121.1"/>
    </source>
</evidence>
<accession>A0A8S2RJV8</accession>